<evidence type="ECO:0000313" key="2">
    <source>
        <dbReference type="EMBL" id="ASR76523.1"/>
    </source>
</evidence>
<name>A0A222YY71_9CAUD</name>
<gene>
    <name evidence="2" type="ORF">SEA_SUSHI23_92</name>
</gene>
<protein>
    <submittedName>
        <fullName evidence="2">Thymidylate kinase</fullName>
    </submittedName>
</protein>
<evidence type="ECO:0000313" key="3">
    <source>
        <dbReference type="Proteomes" id="UP000225758"/>
    </source>
</evidence>
<feature type="domain" description="NadR/Ttd14 AAA" evidence="1">
    <location>
        <begin position="7"/>
        <end position="180"/>
    </location>
</feature>
<dbReference type="EMBL" id="MF358542">
    <property type="protein sequence ID" value="ASR76523.1"/>
    <property type="molecule type" value="Genomic_DNA"/>
</dbReference>
<keyword evidence="2" id="KW-0808">Transferase</keyword>
<accession>A0A222YY71</accession>
<keyword evidence="2" id="KW-0418">Kinase</keyword>
<organism evidence="2 3">
    <name type="scientific">Streptomyces phage Sushi23</name>
    <dbReference type="NCBI Taxonomy" id="2015806"/>
    <lineage>
        <taxon>Viruses</taxon>
        <taxon>Duplodnaviria</taxon>
        <taxon>Heunggongvirae</taxon>
        <taxon>Uroviricota</taxon>
        <taxon>Caudoviricetes</taxon>
        <taxon>Stanwilliamsviridae</taxon>
        <taxon>Boydwoodruffvirinae</taxon>
        <taxon>Samistivirus</taxon>
        <taxon>Samistivirus peebs</taxon>
    </lineage>
</organism>
<dbReference type="InterPro" id="IPR038727">
    <property type="entry name" value="NadR/Ttd14_AAA_dom"/>
</dbReference>
<dbReference type="InterPro" id="IPR027417">
    <property type="entry name" value="P-loop_NTPase"/>
</dbReference>
<dbReference type="Gene3D" id="3.40.50.300">
    <property type="entry name" value="P-loop containing nucleotide triphosphate hydrolases"/>
    <property type="match status" value="1"/>
</dbReference>
<evidence type="ECO:0000259" key="1">
    <source>
        <dbReference type="Pfam" id="PF13521"/>
    </source>
</evidence>
<sequence length="209" mass="24205">MLTSMMKIGMMGAHGTGKTSMAEAMVEGPFKLFSLVPSTARQIKAYGYPINREATELSQILVPLLRMIDEAEATVNPHNRMYKQGLISDRTLVDSLAYTMYQCANVWGSGEFIEHVTYRLTQMYMKTYSLLLYFPIYWGNVDDGVRDPDEKYRREIDNNVKTVLDMLDVPYFTVPDVSPQMRVNWLVDKLDIQREEDARKWMEIFQGMI</sequence>
<dbReference type="Pfam" id="PF13521">
    <property type="entry name" value="AAA_28"/>
    <property type="match status" value="1"/>
</dbReference>
<reference evidence="2 3" key="1">
    <citation type="submission" date="2017-06" db="EMBL/GenBank/DDBJ databases">
        <authorList>
            <person name="Mageeney C.M."/>
            <person name="Olugbade I.D."/>
            <person name="Kenna M.A."/>
            <person name="Ware V.C."/>
            <person name="Garlena R.A."/>
            <person name="Russell D.A."/>
            <person name="Pope W.H."/>
            <person name="Jacobs-Sera D."/>
            <person name="Hendrix R.W."/>
            <person name="Hatfull G.F."/>
        </authorList>
    </citation>
    <scope>NUCLEOTIDE SEQUENCE [LARGE SCALE GENOMIC DNA]</scope>
</reference>
<dbReference type="Proteomes" id="UP000225758">
    <property type="component" value="Segment"/>
</dbReference>
<proteinExistence type="predicted"/>
<dbReference type="GO" id="GO:0016301">
    <property type="term" value="F:kinase activity"/>
    <property type="evidence" value="ECO:0007669"/>
    <property type="project" value="UniProtKB-KW"/>
</dbReference>